<feature type="transmembrane region" description="Helical" evidence="2">
    <location>
        <begin position="123"/>
        <end position="143"/>
    </location>
</feature>
<dbReference type="PANTHER" id="PTHR34980:SF2">
    <property type="entry name" value="INNER MEMBRANE PROTEIN YHAH-RELATED"/>
    <property type="match status" value="1"/>
</dbReference>
<keyword evidence="4" id="KW-1185">Reference proteome</keyword>
<keyword evidence="2" id="KW-1133">Transmembrane helix</keyword>
<dbReference type="Pfam" id="PF05656">
    <property type="entry name" value="DUF805"/>
    <property type="match status" value="1"/>
</dbReference>
<evidence type="ECO:0000256" key="2">
    <source>
        <dbReference type="SAM" id="Phobius"/>
    </source>
</evidence>
<feature type="transmembrane region" description="Helical" evidence="2">
    <location>
        <begin position="99"/>
        <end position="117"/>
    </location>
</feature>
<keyword evidence="2" id="KW-0812">Transmembrane</keyword>
<gene>
    <name evidence="3" type="ORF">NG821_00865</name>
</gene>
<dbReference type="RefSeq" id="WP_252759771.1">
    <property type="nucleotide sequence ID" value="NZ_JAMXLY010000002.1"/>
</dbReference>
<reference evidence="3 4" key="1">
    <citation type="submission" date="2022-06" db="EMBL/GenBank/DDBJ databases">
        <title>A taxonomic note on the genus Prevotella: Description of four novel genera and emended description of the genera Hallella and Xylanibacter.</title>
        <authorList>
            <person name="Hitch T.C.A."/>
        </authorList>
    </citation>
    <scope>NUCLEOTIDE SEQUENCE [LARGE SCALE GENOMIC DNA]</scope>
    <source>
        <strain evidence="3 4">DSM 100619</strain>
    </source>
</reference>
<protein>
    <submittedName>
        <fullName evidence="3">DUF805 domain-containing protein</fullName>
    </submittedName>
</protein>
<feature type="region of interest" description="Disordered" evidence="1">
    <location>
        <begin position="147"/>
        <end position="184"/>
    </location>
</feature>
<evidence type="ECO:0000313" key="3">
    <source>
        <dbReference type="EMBL" id="MCO6024407.1"/>
    </source>
</evidence>
<evidence type="ECO:0000256" key="1">
    <source>
        <dbReference type="SAM" id="MobiDB-lite"/>
    </source>
</evidence>
<proteinExistence type="predicted"/>
<dbReference type="Proteomes" id="UP001204015">
    <property type="component" value="Unassembled WGS sequence"/>
</dbReference>
<accession>A0ABT1BVG8</accession>
<name>A0ABT1BVG8_9BACT</name>
<sequence length="184" mass="20756">MDKNDVQEGRPMLTFVQAVSTVFRKYATFTGRARRSEYWWFQLFQVIVVTIAALVDKLLGFDISDSGEGVVSMIVELALILPSLSVAWRRLHDTGRSGWYFFCVFIPAILCCVFALVQWYILTLFAVILILVMSVVLLVWYCMDSKPEENKYGPSPKYGAMPSDNVGDGIPEEKSDSSDSDSLQ</sequence>
<dbReference type="InterPro" id="IPR008523">
    <property type="entry name" value="DUF805"/>
</dbReference>
<feature type="transmembrane region" description="Helical" evidence="2">
    <location>
        <begin position="38"/>
        <end position="55"/>
    </location>
</feature>
<dbReference type="PANTHER" id="PTHR34980">
    <property type="entry name" value="INNER MEMBRANE PROTEIN-RELATED-RELATED"/>
    <property type="match status" value="1"/>
</dbReference>
<comment type="caution">
    <text evidence="3">The sequence shown here is derived from an EMBL/GenBank/DDBJ whole genome shotgun (WGS) entry which is preliminary data.</text>
</comment>
<dbReference type="EMBL" id="JAMXLY010000002">
    <property type="protein sequence ID" value="MCO6024407.1"/>
    <property type="molecule type" value="Genomic_DNA"/>
</dbReference>
<feature type="transmembrane region" description="Helical" evidence="2">
    <location>
        <begin position="67"/>
        <end position="87"/>
    </location>
</feature>
<organism evidence="3 4">
    <name type="scientific">Segatella cerevisiae</name>
    <dbReference type="NCBI Taxonomy" id="2053716"/>
    <lineage>
        <taxon>Bacteria</taxon>
        <taxon>Pseudomonadati</taxon>
        <taxon>Bacteroidota</taxon>
        <taxon>Bacteroidia</taxon>
        <taxon>Bacteroidales</taxon>
        <taxon>Prevotellaceae</taxon>
        <taxon>Segatella</taxon>
    </lineage>
</organism>
<evidence type="ECO:0000313" key="4">
    <source>
        <dbReference type="Proteomes" id="UP001204015"/>
    </source>
</evidence>
<keyword evidence="2" id="KW-0472">Membrane</keyword>